<dbReference type="AlphaFoldDB" id="A0A2T0RDA9"/>
<dbReference type="RefSeq" id="WP_106131259.1">
    <property type="nucleotide sequence ID" value="NZ_PVZG01000038.1"/>
</dbReference>
<organism evidence="1 2">
    <name type="scientific">Pseudosporangium ferrugineum</name>
    <dbReference type="NCBI Taxonomy" id="439699"/>
    <lineage>
        <taxon>Bacteria</taxon>
        <taxon>Bacillati</taxon>
        <taxon>Actinomycetota</taxon>
        <taxon>Actinomycetes</taxon>
        <taxon>Micromonosporales</taxon>
        <taxon>Micromonosporaceae</taxon>
        <taxon>Pseudosporangium</taxon>
    </lineage>
</organism>
<dbReference type="Proteomes" id="UP000239209">
    <property type="component" value="Unassembled WGS sequence"/>
</dbReference>
<dbReference type="EMBL" id="PVZG01000038">
    <property type="protein sequence ID" value="PRY19133.1"/>
    <property type="molecule type" value="Genomic_DNA"/>
</dbReference>
<reference evidence="1 2" key="1">
    <citation type="submission" date="2018-03" db="EMBL/GenBank/DDBJ databases">
        <title>Genomic Encyclopedia of Archaeal and Bacterial Type Strains, Phase II (KMG-II): from individual species to whole genera.</title>
        <authorList>
            <person name="Goeker M."/>
        </authorList>
    </citation>
    <scope>NUCLEOTIDE SEQUENCE [LARGE SCALE GENOMIC DNA]</scope>
    <source>
        <strain evidence="1 2">DSM 45348</strain>
    </source>
</reference>
<name>A0A2T0RDA9_9ACTN</name>
<sequence length="64" mass="7201">MNDQPAYPLPCPEADSRFTYGLLIDIADQLQEHGYPRPIAARDLVALQQALFGFLYATEHNAPR</sequence>
<dbReference type="OrthoDB" id="3637961at2"/>
<accession>A0A2T0RDA9</accession>
<evidence type="ECO:0000313" key="2">
    <source>
        <dbReference type="Proteomes" id="UP000239209"/>
    </source>
</evidence>
<keyword evidence="2" id="KW-1185">Reference proteome</keyword>
<protein>
    <submittedName>
        <fullName evidence="1">Uncharacterized protein</fullName>
    </submittedName>
</protein>
<evidence type="ECO:0000313" key="1">
    <source>
        <dbReference type="EMBL" id="PRY19133.1"/>
    </source>
</evidence>
<proteinExistence type="predicted"/>
<gene>
    <name evidence="1" type="ORF">CLV70_13810</name>
</gene>
<comment type="caution">
    <text evidence="1">The sequence shown here is derived from an EMBL/GenBank/DDBJ whole genome shotgun (WGS) entry which is preliminary data.</text>
</comment>